<sequence>MNNPFEKIFNYQLSSRLEETGVYTLTSQERSWLKSMLEHPAAREALEPRTIAKLQECVLDDEISNLLDGLEQKAGSLETQIVHPLLSPIRRILRNRQGMTIQCRTKKGKLNEPQPGIPYKLEYSMVKREWYLHWYNSSTRSILHTRLCHIVSVEQSRVSRTSYEEQTVRAQKLFEAPRHEAVVEVIRTFNAELTRILHAFSCFDKRVEFDEEERTYRIHLTFTDSEGQFVLTKLRFLGKRVRVVEGNYLKYRMRETARKALALYGADAIETSDSDQSKAAEGSAEVQKADQSSSSKLPSAIIVRTKIPG</sequence>
<evidence type="ECO:0000313" key="3">
    <source>
        <dbReference type="Proteomes" id="UP000605427"/>
    </source>
</evidence>
<organism evidence="2 3">
    <name type="scientific">Saccharibacillus endophyticus</name>
    <dbReference type="NCBI Taxonomy" id="2060666"/>
    <lineage>
        <taxon>Bacteria</taxon>
        <taxon>Bacillati</taxon>
        <taxon>Bacillota</taxon>
        <taxon>Bacilli</taxon>
        <taxon>Bacillales</taxon>
        <taxon>Paenibacillaceae</taxon>
        <taxon>Saccharibacillus</taxon>
    </lineage>
</organism>
<evidence type="ECO:0000256" key="1">
    <source>
        <dbReference type="SAM" id="MobiDB-lite"/>
    </source>
</evidence>
<dbReference type="PROSITE" id="PS52050">
    <property type="entry name" value="WYL"/>
    <property type="match status" value="1"/>
</dbReference>
<accession>A0ABQ1ZTG7</accession>
<dbReference type="Proteomes" id="UP000605427">
    <property type="component" value="Unassembled WGS sequence"/>
</dbReference>
<evidence type="ECO:0000313" key="2">
    <source>
        <dbReference type="EMBL" id="GGH76962.1"/>
    </source>
</evidence>
<gene>
    <name evidence="2" type="ORF">GCM10007362_20000</name>
</gene>
<dbReference type="EMBL" id="BMDD01000002">
    <property type="protein sequence ID" value="GGH76962.1"/>
    <property type="molecule type" value="Genomic_DNA"/>
</dbReference>
<name>A0ABQ1ZTG7_9BACL</name>
<comment type="caution">
    <text evidence="2">The sequence shown here is derived from an EMBL/GenBank/DDBJ whole genome shotgun (WGS) entry which is preliminary data.</text>
</comment>
<evidence type="ECO:0008006" key="4">
    <source>
        <dbReference type="Google" id="ProtNLM"/>
    </source>
</evidence>
<proteinExistence type="predicted"/>
<feature type="region of interest" description="Disordered" evidence="1">
    <location>
        <begin position="271"/>
        <end position="297"/>
    </location>
</feature>
<keyword evidence="3" id="KW-1185">Reference proteome</keyword>
<dbReference type="RefSeq" id="WP_172242986.1">
    <property type="nucleotide sequence ID" value="NZ_BMDD01000002.1"/>
</dbReference>
<protein>
    <recommendedName>
        <fullName evidence="4">WYL domain-containing protein</fullName>
    </recommendedName>
</protein>
<reference evidence="3" key="1">
    <citation type="journal article" date="2019" name="Int. J. Syst. Evol. Microbiol.">
        <title>The Global Catalogue of Microorganisms (GCM) 10K type strain sequencing project: providing services to taxonomists for standard genome sequencing and annotation.</title>
        <authorList>
            <consortium name="The Broad Institute Genomics Platform"/>
            <consortium name="The Broad Institute Genome Sequencing Center for Infectious Disease"/>
            <person name="Wu L."/>
            <person name="Ma J."/>
        </authorList>
    </citation>
    <scope>NUCLEOTIDE SEQUENCE [LARGE SCALE GENOMIC DNA]</scope>
    <source>
        <strain evidence="3">CCM 8702</strain>
    </source>
</reference>